<dbReference type="InterPro" id="IPR050882">
    <property type="entry name" value="Prepilin_peptidase/N-MTase"/>
</dbReference>
<dbReference type="PANTHER" id="PTHR30487">
    <property type="entry name" value="TYPE 4 PREPILIN-LIKE PROTEINS LEADER PEPTIDE-PROCESSING ENZYME"/>
    <property type="match status" value="1"/>
</dbReference>
<dbReference type="PANTHER" id="PTHR30487:SF0">
    <property type="entry name" value="PREPILIN LEADER PEPTIDASE_N-METHYLTRANSFERASE-RELATED"/>
    <property type="match status" value="1"/>
</dbReference>
<dbReference type="Gene3D" id="1.20.120.1220">
    <property type="match status" value="1"/>
</dbReference>
<dbReference type="AlphaFoldDB" id="A0A317PLY3"/>
<keyword evidence="3" id="KW-0472">Membrane</keyword>
<name>A0A317PLY3_9HYPH</name>
<evidence type="ECO:0000256" key="1">
    <source>
        <dbReference type="ARBA" id="ARBA00005801"/>
    </source>
</evidence>
<keyword evidence="5" id="KW-0489">Methyltransferase</keyword>
<feature type="transmembrane region" description="Helical" evidence="3">
    <location>
        <begin position="93"/>
        <end position="119"/>
    </location>
</feature>
<dbReference type="Pfam" id="PF01478">
    <property type="entry name" value="Peptidase_A24"/>
    <property type="match status" value="1"/>
</dbReference>
<evidence type="ECO:0000313" key="5">
    <source>
        <dbReference type="EMBL" id="PWW01523.1"/>
    </source>
</evidence>
<dbReference type="GO" id="GO:0032259">
    <property type="term" value="P:methylation"/>
    <property type="evidence" value="ECO:0007669"/>
    <property type="project" value="UniProtKB-KW"/>
</dbReference>
<evidence type="ECO:0000256" key="3">
    <source>
        <dbReference type="SAM" id="Phobius"/>
    </source>
</evidence>
<evidence type="ECO:0000256" key="2">
    <source>
        <dbReference type="RuleBase" id="RU003793"/>
    </source>
</evidence>
<keyword evidence="3" id="KW-1133">Transmembrane helix</keyword>
<dbReference type="GO" id="GO:0004190">
    <property type="term" value="F:aspartic-type endopeptidase activity"/>
    <property type="evidence" value="ECO:0007669"/>
    <property type="project" value="InterPro"/>
</dbReference>
<feature type="transmembrane region" description="Helical" evidence="3">
    <location>
        <begin position="56"/>
        <end position="73"/>
    </location>
</feature>
<reference evidence="5 6" key="1">
    <citation type="submission" date="2018-05" db="EMBL/GenBank/DDBJ databases">
        <title>Genomic Encyclopedia of Type Strains, Phase IV (KMG-IV): sequencing the most valuable type-strain genomes for metagenomic binning, comparative biology and taxonomic classification.</title>
        <authorList>
            <person name="Goeker M."/>
        </authorList>
    </citation>
    <scope>NUCLEOTIDE SEQUENCE [LARGE SCALE GENOMIC DNA]</scope>
    <source>
        <strain evidence="5 6">DSM 16791</strain>
    </source>
</reference>
<comment type="caution">
    <text evidence="5">The sequence shown here is derived from an EMBL/GenBank/DDBJ whole genome shotgun (WGS) entry which is preliminary data.</text>
</comment>
<keyword evidence="3" id="KW-0812">Transmembrane</keyword>
<dbReference type="GO" id="GO:0008168">
    <property type="term" value="F:methyltransferase activity"/>
    <property type="evidence" value="ECO:0007669"/>
    <property type="project" value="UniProtKB-KW"/>
</dbReference>
<feature type="domain" description="Prepilin type IV endopeptidase peptidase" evidence="4">
    <location>
        <begin position="8"/>
        <end position="118"/>
    </location>
</feature>
<accession>A0A317PLY3</accession>
<dbReference type="GO" id="GO:0006465">
    <property type="term" value="P:signal peptide processing"/>
    <property type="evidence" value="ECO:0007669"/>
    <property type="project" value="TreeGrafter"/>
</dbReference>
<dbReference type="GO" id="GO:0005886">
    <property type="term" value="C:plasma membrane"/>
    <property type="evidence" value="ECO:0007669"/>
    <property type="project" value="TreeGrafter"/>
</dbReference>
<dbReference type="EMBL" id="QGTR01000002">
    <property type="protein sequence ID" value="PWW01523.1"/>
    <property type="molecule type" value="Genomic_DNA"/>
</dbReference>
<organism evidence="5 6">
    <name type="scientific">Hoeflea marina</name>
    <dbReference type="NCBI Taxonomy" id="274592"/>
    <lineage>
        <taxon>Bacteria</taxon>
        <taxon>Pseudomonadati</taxon>
        <taxon>Pseudomonadota</taxon>
        <taxon>Alphaproteobacteria</taxon>
        <taxon>Hyphomicrobiales</taxon>
        <taxon>Rhizobiaceae</taxon>
        <taxon>Hoeflea</taxon>
    </lineage>
</organism>
<evidence type="ECO:0000259" key="4">
    <source>
        <dbReference type="Pfam" id="PF01478"/>
    </source>
</evidence>
<comment type="similarity">
    <text evidence="1 2">Belongs to the peptidase A24 family.</text>
</comment>
<dbReference type="RefSeq" id="WP_210205797.1">
    <property type="nucleotide sequence ID" value="NZ_QGTR01000002.1"/>
</dbReference>
<dbReference type="InterPro" id="IPR000045">
    <property type="entry name" value="Prepilin_IV_endopep_pep"/>
</dbReference>
<keyword evidence="5" id="KW-0808">Transferase</keyword>
<keyword evidence="6" id="KW-1185">Reference proteome</keyword>
<gene>
    <name evidence="5" type="ORF">DFR52_102185</name>
</gene>
<proteinExistence type="inferred from homology"/>
<dbReference type="PRINTS" id="PR00864">
    <property type="entry name" value="PREPILNPTASE"/>
</dbReference>
<dbReference type="Proteomes" id="UP000246352">
    <property type="component" value="Unassembled WGS sequence"/>
</dbReference>
<dbReference type="InterPro" id="IPR014032">
    <property type="entry name" value="Peptidase_A24A_bac"/>
</dbReference>
<protein>
    <submittedName>
        <fullName evidence="5">Leader peptidase (Prepilin peptidase)/N-methyltransferase</fullName>
    </submittedName>
</protein>
<evidence type="ECO:0000313" key="6">
    <source>
        <dbReference type="Proteomes" id="UP000246352"/>
    </source>
</evidence>
<sequence>MTLAFFGVLVALCLRIAVVDLRDLRIPDRLNLALGLLALCHLAAAGRGAEQGLGRLAFAVAIALAFAGFRWLHHSRSGRIGLGLGDVKMIAMAALWIGPLHFPLFLFVASAGGLVFVLANSAIAGMMSRETRTPFGPFLAFGLVTVWPIQENLW</sequence>